<gene>
    <name evidence="2" type="ORF">HCN52_22450</name>
</gene>
<dbReference type="PANTHER" id="PTHR30411">
    <property type="entry name" value="CYTOPLASMIC PROTEIN"/>
    <property type="match status" value="1"/>
</dbReference>
<keyword evidence="3" id="KW-1185">Reference proteome</keyword>
<evidence type="ECO:0000313" key="2">
    <source>
        <dbReference type="EMBL" id="NJQ17619.1"/>
    </source>
</evidence>
<dbReference type="EMBL" id="JAAVJC010000355">
    <property type="protein sequence ID" value="NJQ17619.1"/>
    <property type="molecule type" value="Genomic_DNA"/>
</dbReference>
<dbReference type="Pfam" id="PF04073">
    <property type="entry name" value="tRNA_edit"/>
    <property type="match status" value="1"/>
</dbReference>
<proteinExistence type="predicted"/>
<organism evidence="2 3">
    <name type="scientific">Streptomyces bohaiensis</name>
    <dbReference type="NCBI Taxonomy" id="1431344"/>
    <lineage>
        <taxon>Bacteria</taxon>
        <taxon>Bacillati</taxon>
        <taxon>Actinomycetota</taxon>
        <taxon>Actinomycetes</taxon>
        <taxon>Kitasatosporales</taxon>
        <taxon>Streptomycetaceae</taxon>
        <taxon>Streptomyces</taxon>
    </lineage>
</organism>
<feature type="domain" description="YbaK/aminoacyl-tRNA synthetase-associated" evidence="1">
    <location>
        <begin position="55"/>
        <end position="175"/>
    </location>
</feature>
<accession>A0ABX1CK36</accession>
<reference evidence="2 3" key="1">
    <citation type="submission" date="2020-03" db="EMBL/GenBank/DDBJ databases">
        <title>Draft genome of Streptomyces sp. ventii, isolated from the Axial Seamount in the Pacific Ocean, and resequencing of the two type strains Streptomyces lonarensis strain NCL 716 and Streptomyces bohaiensis strain 11A07.</title>
        <authorList>
            <person name="Loughran R.M."/>
            <person name="Pfannmuller K.M."/>
            <person name="Wasson B.J."/>
            <person name="Deadmond M.C."/>
            <person name="Paddock B.E."/>
            <person name="Koyack M.J."/>
            <person name="Gallegos D.A."/>
            <person name="Mitchell E.A."/>
            <person name="Ushijima B."/>
            <person name="Saw J.H."/>
            <person name="Mcphail K.L."/>
            <person name="Videau P."/>
        </authorList>
    </citation>
    <scope>NUCLEOTIDE SEQUENCE [LARGE SCALE GENOMIC DNA]</scope>
    <source>
        <strain evidence="2 3">11A07</strain>
    </source>
</reference>
<dbReference type="Gene3D" id="3.90.960.10">
    <property type="entry name" value="YbaK/aminoacyl-tRNA synthetase-associated domain"/>
    <property type="match status" value="1"/>
</dbReference>
<dbReference type="InterPro" id="IPR036754">
    <property type="entry name" value="YbaK/aa-tRNA-synt-asso_dom_sf"/>
</dbReference>
<dbReference type="Proteomes" id="UP000727056">
    <property type="component" value="Unassembled WGS sequence"/>
</dbReference>
<dbReference type="RefSeq" id="WP_168090267.1">
    <property type="nucleotide sequence ID" value="NZ_BHZH01000115.1"/>
</dbReference>
<dbReference type="PANTHER" id="PTHR30411:SF1">
    <property type="entry name" value="CYTOPLASMIC PROTEIN"/>
    <property type="match status" value="1"/>
</dbReference>
<dbReference type="CDD" id="cd04939">
    <property type="entry name" value="PA2301"/>
    <property type="match status" value="1"/>
</dbReference>
<evidence type="ECO:0000313" key="3">
    <source>
        <dbReference type="Proteomes" id="UP000727056"/>
    </source>
</evidence>
<dbReference type="InterPro" id="IPR007214">
    <property type="entry name" value="YbaK/aa-tRNA-synth-assoc-dom"/>
</dbReference>
<name>A0ABX1CK36_9ACTN</name>
<dbReference type="SUPFAM" id="SSF55826">
    <property type="entry name" value="YbaK/ProRS associated domain"/>
    <property type="match status" value="1"/>
</dbReference>
<sequence>MSDATPTPFGTFDSAGPAVSHRADLPAPVAAALAAWPVAAGPVDGVLLVDSDPAHADTAVFCEAYDVRPEVSANCVVVAAKRGQEVTLAACVVLATTRLDVNRAVRKHLGARKASFAPMEEAVTATGMEYGGITPVGLPEHWPLLVDARVTATPHVLVGSGARRGKLILPGAALAALPNAEVITDLAG</sequence>
<evidence type="ECO:0000259" key="1">
    <source>
        <dbReference type="Pfam" id="PF04073"/>
    </source>
</evidence>
<comment type="caution">
    <text evidence="2">The sequence shown here is derived from an EMBL/GenBank/DDBJ whole genome shotgun (WGS) entry which is preliminary data.</text>
</comment>
<protein>
    <recommendedName>
        <fullName evidence="1">YbaK/aminoacyl-tRNA synthetase-associated domain-containing protein</fullName>
    </recommendedName>
</protein>